<dbReference type="EMBL" id="CVRI01000075">
    <property type="protein sequence ID" value="CRL08583.1"/>
    <property type="molecule type" value="Genomic_DNA"/>
</dbReference>
<proteinExistence type="predicted"/>
<organism evidence="1 2">
    <name type="scientific">Clunio marinus</name>
    <dbReference type="NCBI Taxonomy" id="568069"/>
    <lineage>
        <taxon>Eukaryota</taxon>
        <taxon>Metazoa</taxon>
        <taxon>Ecdysozoa</taxon>
        <taxon>Arthropoda</taxon>
        <taxon>Hexapoda</taxon>
        <taxon>Insecta</taxon>
        <taxon>Pterygota</taxon>
        <taxon>Neoptera</taxon>
        <taxon>Endopterygota</taxon>
        <taxon>Diptera</taxon>
        <taxon>Nematocera</taxon>
        <taxon>Chironomoidea</taxon>
        <taxon>Chironomidae</taxon>
        <taxon>Clunio</taxon>
    </lineage>
</organism>
<dbReference type="AlphaFoldDB" id="A0A1J1J869"/>
<evidence type="ECO:0000313" key="1">
    <source>
        <dbReference type="EMBL" id="CRL08583.1"/>
    </source>
</evidence>
<keyword evidence="2" id="KW-1185">Reference proteome</keyword>
<dbReference type="Proteomes" id="UP000183832">
    <property type="component" value="Unassembled WGS sequence"/>
</dbReference>
<sequence length="63" mass="7116">MFITFFQAKLPHWSSGQVSELNASVLLQVPGSSPGMDKKKKNYNELAVKTFKSDLFYGDEKCE</sequence>
<name>A0A1J1J869_9DIPT</name>
<reference evidence="1 2" key="1">
    <citation type="submission" date="2015-04" db="EMBL/GenBank/DDBJ databases">
        <authorList>
            <person name="Syromyatnikov M.Y."/>
            <person name="Popov V.N."/>
        </authorList>
    </citation>
    <scope>NUCLEOTIDE SEQUENCE [LARGE SCALE GENOMIC DNA]</scope>
</reference>
<evidence type="ECO:0000313" key="2">
    <source>
        <dbReference type="Proteomes" id="UP000183832"/>
    </source>
</evidence>
<gene>
    <name evidence="1" type="ORF">CLUMA_CG021448</name>
</gene>
<accession>A0A1J1J869</accession>
<protein>
    <submittedName>
        <fullName evidence="1">CLUMA_CG021448, isoform A</fullName>
    </submittedName>
</protein>